<dbReference type="SUPFAM" id="SSF82199">
    <property type="entry name" value="SET domain"/>
    <property type="match status" value="1"/>
</dbReference>
<name>A0A0N8H7Y7_9HYPO</name>
<keyword evidence="2" id="KW-1185">Reference proteome</keyword>
<dbReference type="EMBL" id="LKCW01000038">
    <property type="protein sequence ID" value="KPM43084.1"/>
    <property type="molecule type" value="Genomic_DNA"/>
</dbReference>
<reference evidence="1 2" key="1">
    <citation type="submission" date="2015-09" db="EMBL/GenBank/DDBJ databases">
        <title>Draft genome of a European isolate of the apple canker pathogen Neonectria ditissima.</title>
        <authorList>
            <person name="Gomez-Cortecero A."/>
            <person name="Harrison R.J."/>
            <person name="Armitage A.D."/>
        </authorList>
    </citation>
    <scope>NUCLEOTIDE SEQUENCE [LARGE SCALE GENOMIC DNA]</scope>
    <source>
        <strain evidence="1 2">R09/05</strain>
    </source>
</reference>
<proteinExistence type="predicted"/>
<dbReference type="InterPro" id="IPR046341">
    <property type="entry name" value="SET_dom_sf"/>
</dbReference>
<dbReference type="PANTHER" id="PTHR13271">
    <property type="entry name" value="UNCHARACTERIZED PUTATIVE METHYLTRANSFERASE"/>
    <property type="match status" value="1"/>
</dbReference>
<dbReference type="AlphaFoldDB" id="A0A0N8H7Y7"/>
<dbReference type="STRING" id="78410.A0A0N8H7Y7"/>
<dbReference type="Gene3D" id="3.90.1410.10">
    <property type="entry name" value="set domain protein methyltransferase, domain 1"/>
    <property type="match status" value="1"/>
</dbReference>
<dbReference type="GO" id="GO:0016279">
    <property type="term" value="F:protein-lysine N-methyltransferase activity"/>
    <property type="evidence" value="ECO:0007669"/>
    <property type="project" value="TreeGrafter"/>
</dbReference>
<evidence type="ECO:0000313" key="1">
    <source>
        <dbReference type="EMBL" id="KPM43084.1"/>
    </source>
</evidence>
<organism evidence="1 2">
    <name type="scientific">Neonectria ditissima</name>
    <dbReference type="NCBI Taxonomy" id="78410"/>
    <lineage>
        <taxon>Eukaryota</taxon>
        <taxon>Fungi</taxon>
        <taxon>Dikarya</taxon>
        <taxon>Ascomycota</taxon>
        <taxon>Pezizomycotina</taxon>
        <taxon>Sordariomycetes</taxon>
        <taxon>Hypocreomycetidae</taxon>
        <taxon>Hypocreales</taxon>
        <taxon>Nectriaceae</taxon>
        <taxon>Neonectria</taxon>
    </lineage>
</organism>
<comment type="caution">
    <text evidence="1">The sequence shown here is derived from an EMBL/GenBank/DDBJ whole genome shotgun (WGS) entry which is preliminary data.</text>
</comment>
<dbReference type="CDD" id="cd10527">
    <property type="entry name" value="SET_LSMT"/>
    <property type="match status" value="1"/>
</dbReference>
<dbReference type="PANTHER" id="PTHR13271:SF76">
    <property type="entry name" value="SET DOMAIN-CONTAINING PROTEIN 8"/>
    <property type="match status" value="1"/>
</dbReference>
<sequence length="510" mass="56286">MSSTSSLPIDAFPAWARLNDVQFTNTQLAETEGKGFGLVAERNLTTTTTTTSTTTTTAETAAATAAGGEGTENIGESPTTLLRIPHDLVLSAAAVKEYANVDQNFRQLLDSAGHQSSRHDILLYLMAHFITSSRGHAGHRGCASSPWTEYIKFLPRHIPVPTMWTENERALLKGTSLEAALEAKLSTLTREFDELHEKSSGLAFWNSLFWEKETATKEDWILADAWYRSRCLELPRAGDAMVPGLDMVNHSHRPTAYYEEDDQDAVVLMLRPGVEVTGGEEVTITYGEAKSAAEMLFSYGFIDPDSAAHELVLPLDAMPDDPLGRAKLHIFNRGPSLKLSRTDGGLEWSSPFAYLMCLNEEDGLEFRVLQDSDGDQQLRLFWQEEDVTGREHDFETLIEGHPLRQVFKLRVVAVLHEFVSAQLTHLGSGFPHDQLEPLRQVGQVREGCIGAATVLVRIEASVLERAAEVLEEQKTHLFADDHVVAYLGSMEAAQDGQAPADAANDDEDFS</sequence>
<dbReference type="OrthoDB" id="441812at2759"/>
<dbReference type="GO" id="GO:0005634">
    <property type="term" value="C:nucleus"/>
    <property type="evidence" value="ECO:0007669"/>
    <property type="project" value="TreeGrafter"/>
</dbReference>
<gene>
    <name evidence="1" type="ORF">AK830_g3457</name>
</gene>
<evidence type="ECO:0008006" key="3">
    <source>
        <dbReference type="Google" id="ProtNLM"/>
    </source>
</evidence>
<accession>A0A0N8H7Y7</accession>
<dbReference type="Proteomes" id="UP000050424">
    <property type="component" value="Unassembled WGS sequence"/>
</dbReference>
<dbReference type="InterPro" id="IPR050600">
    <property type="entry name" value="SETD3_SETD6_MTase"/>
</dbReference>
<protein>
    <recommendedName>
        <fullName evidence="3">SET domain-containing protein</fullName>
    </recommendedName>
</protein>
<evidence type="ECO:0000313" key="2">
    <source>
        <dbReference type="Proteomes" id="UP000050424"/>
    </source>
</evidence>